<keyword evidence="2" id="KW-0479">Metal-binding</keyword>
<dbReference type="PANTHER" id="PTHR30502:SF0">
    <property type="entry name" value="PHOSPHOENOLPYRUVATE CARBOXYLASE FAMILY PROTEIN"/>
    <property type="match status" value="1"/>
</dbReference>
<gene>
    <name evidence="5" type="ORF">TcarDRAFT_2297</name>
</gene>
<dbReference type="RefSeq" id="WP_007288595.1">
    <property type="nucleotide sequence ID" value="NZ_AAWL01000003.1"/>
</dbReference>
<evidence type="ECO:0000256" key="3">
    <source>
        <dbReference type="ARBA" id="ARBA00023239"/>
    </source>
</evidence>
<evidence type="ECO:0000313" key="5">
    <source>
        <dbReference type="EMBL" id="EAX48347.1"/>
    </source>
</evidence>
<dbReference type="InterPro" id="IPR050251">
    <property type="entry name" value="HpcH-HpaI_aldolase"/>
</dbReference>
<dbReference type="eggNOG" id="COG3836">
    <property type="taxonomic scope" value="Bacteria"/>
</dbReference>
<evidence type="ECO:0000313" key="6">
    <source>
        <dbReference type="Proteomes" id="UP000005139"/>
    </source>
</evidence>
<dbReference type="AlphaFoldDB" id="A1HNI8"/>
<keyword evidence="6" id="KW-1185">Reference proteome</keyword>
<sequence length="258" mass="27356">MSRPNFPVNRLKTKLAAGQPAAGSFLFTGEPALVEIMGYAGLDFVIIDTEHTPNDSLQVQHLVRAAELAGITPVVRVLANYPAYILRALDVGAQALLIPQVNSAAEAESAVRAAKYGPQGERGMAGIVRAARYGFVPLGEYIQAANDNTMVIVQVESMAAVRNLDAILAVDGVDAVFIGPADLSQSMGLAGQFENSEFRRTIHGIIDRAKAADVRVGIFCAKAADARYWREAGADMLAVGADTMLFAAAVRDLVKDLG</sequence>
<proteinExistence type="inferred from homology"/>
<dbReference type="EMBL" id="AAWL01000003">
    <property type="protein sequence ID" value="EAX48347.1"/>
    <property type="molecule type" value="Genomic_DNA"/>
</dbReference>
<dbReference type="InterPro" id="IPR005000">
    <property type="entry name" value="Aldolase/citrate-lyase_domain"/>
</dbReference>
<dbReference type="Gene3D" id="3.20.20.60">
    <property type="entry name" value="Phosphoenolpyruvate-binding domains"/>
    <property type="match status" value="1"/>
</dbReference>
<dbReference type="Proteomes" id="UP000005139">
    <property type="component" value="Unassembled WGS sequence"/>
</dbReference>
<organism evidence="5 6">
    <name type="scientific">Thermosinus carboxydivorans Nor1</name>
    <dbReference type="NCBI Taxonomy" id="401526"/>
    <lineage>
        <taxon>Bacteria</taxon>
        <taxon>Bacillati</taxon>
        <taxon>Bacillota</taxon>
        <taxon>Negativicutes</taxon>
        <taxon>Selenomonadales</taxon>
        <taxon>Sporomusaceae</taxon>
        <taxon>Thermosinus</taxon>
    </lineage>
</organism>
<dbReference type="GO" id="GO:0046872">
    <property type="term" value="F:metal ion binding"/>
    <property type="evidence" value="ECO:0007669"/>
    <property type="project" value="UniProtKB-KW"/>
</dbReference>
<comment type="similarity">
    <text evidence="1">Belongs to the HpcH/HpaI aldolase family.</text>
</comment>
<dbReference type="GO" id="GO:0008672">
    <property type="term" value="F:2-dehydro-3-deoxyglucarate aldolase activity"/>
    <property type="evidence" value="ECO:0007669"/>
    <property type="project" value="UniProtKB-EC"/>
</dbReference>
<comment type="caution">
    <text evidence="5">The sequence shown here is derived from an EMBL/GenBank/DDBJ whole genome shotgun (WGS) entry which is preliminary data.</text>
</comment>
<name>A1HNI8_9FIRM</name>
<evidence type="ECO:0000256" key="1">
    <source>
        <dbReference type="ARBA" id="ARBA00005568"/>
    </source>
</evidence>
<dbReference type="GO" id="GO:0005737">
    <property type="term" value="C:cytoplasm"/>
    <property type="evidence" value="ECO:0007669"/>
    <property type="project" value="TreeGrafter"/>
</dbReference>
<dbReference type="InterPro" id="IPR040442">
    <property type="entry name" value="Pyrv_kinase-like_dom_sf"/>
</dbReference>
<reference evidence="5 6" key="2">
    <citation type="submission" date="2007-01" db="EMBL/GenBank/DDBJ databases">
        <title>Sequencing of the draft genome and assembly of Thermosinus carboxydivorans Nor1.</title>
        <authorList>
            <consortium name="US DOE Joint Genome Institute (JGI-PGF)"/>
            <person name="Copeland A."/>
            <person name="Lucas S."/>
            <person name="Lapidus A."/>
            <person name="Barry K."/>
            <person name="Glavina del Rio T."/>
            <person name="Dalin E."/>
            <person name="Tice H."/>
            <person name="Bruce D."/>
            <person name="Pitluck S."/>
            <person name="Richardson P."/>
        </authorList>
    </citation>
    <scope>NUCLEOTIDE SEQUENCE [LARGE SCALE GENOMIC DNA]</scope>
    <source>
        <strain evidence="5 6">Nor1</strain>
    </source>
</reference>
<dbReference type="InterPro" id="IPR015813">
    <property type="entry name" value="Pyrv/PenolPyrv_kinase-like_dom"/>
</dbReference>
<dbReference type="PANTHER" id="PTHR30502">
    <property type="entry name" value="2-KETO-3-DEOXY-L-RHAMNONATE ALDOLASE"/>
    <property type="match status" value="1"/>
</dbReference>
<reference evidence="5 6" key="1">
    <citation type="submission" date="2007-01" db="EMBL/GenBank/DDBJ databases">
        <title>Annotation of the draft genome assembly of Thermosinus carboxydivorans Nor1.</title>
        <authorList>
            <consortium name="US DOE Joint Genome Institute (JGI-ORNL)"/>
            <person name="Larimer F."/>
            <person name="Land M."/>
            <person name="Hauser L."/>
        </authorList>
    </citation>
    <scope>NUCLEOTIDE SEQUENCE [LARGE SCALE GENOMIC DNA]</scope>
    <source>
        <strain evidence="5 6">Nor1</strain>
    </source>
</reference>
<dbReference type="OrthoDB" id="86160at2"/>
<evidence type="ECO:0000256" key="2">
    <source>
        <dbReference type="ARBA" id="ARBA00022723"/>
    </source>
</evidence>
<keyword evidence="3 5" id="KW-0456">Lyase</keyword>
<dbReference type="Pfam" id="PF03328">
    <property type="entry name" value="HpcH_HpaI"/>
    <property type="match status" value="1"/>
</dbReference>
<feature type="domain" description="HpcH/HpaI aldolase/citrate lyase" evidence="4">
    <location>
        <begin position="24"/>
        <end position="248"/>
    </location>
</feature>
<dbReference type="SUPFAM" id="SSF51621">
    <property type="entry name" value="Phosphoenolpyruvate/pyruvate domain"/>
    <property type="match status" value="1"/>
</dbReference>
<dbReference type="EC" id="4.1.2.20" evidence="5"/>
<accession>A1HNI8</accession>
<evidence type="ECO:0000259" key="4">
    <source>
        <dbReference type="Pfam" id="PF03328"/>
    </source>
</evidence>
<protein>
    <submittedName>
        <fullName evidence="5">2-dehydro-3-deoxyglucarate aldolase</fullName>
        <ecNumber evidence="5">4.1.2.20</ecNumber>
    </submittedName>
</protein>